<evidence type="ECO:0000313" key="1">
    <source>
        <dbReference type="EMBL" id="MFC4664261.1"/>
    </source>
</evidence>
<dbReference type="Proteomes" id="UP001595988">
    <property type="component" value="Unassembled WGS sequence"/>
</dbReference>
<dbReference type="InterPro" id="IPR016181">
    <property type="entry name" value="Acyl_CoA_acyltransferase"/>
</dbReference>
<name>A0ABV9K2X2_9BACI</name>
<reference evidence="2" key="1">
    <citation type="journal article" date="2019" name="Int. J. Syst. Evol. Microbiol.">
        <title>The Global Catalogue of Microorganisms (GCM) 10K type strain sequencing project: providing services to taxonomists for standard genome sequencing and annotation.</title>
        <authorList>
            <consortium name="The Broad Institute Genomics Platform"/>
            <consortium name="The Broad Institute Genome Sequencing Center for Infectious Disease"/>
            <person name="Wu L."/>
            <person name="Ma J."/>
        </authorList>
    </citation>
    <scope>NUCLEOTIDE SEQUENCE [LARGE SCALE GENOMIC DNA]</scope>
    <source>
        <strain evidence="2">CCUG 37257</strain>
    </source>
</reference>
<dbReference type="RefSeq" id="WP_354005214.1">
    <property type="nucleotide sequence ID" value="NZ_JBHSFT010000048.1"/>
</dbReference>
<organism evidence="1 2">
    <name type="scientific">Oceanobacillus aidingensis</name>
    <dbReference type="NCBI Taxonomy" id="645964"/>
    <lineage>
        <taxon>Bacteria</taxon>
        <taxon>Bacillati</taxon>
        <taxon>Bacillota</taxon>
        <taxon>Bacilli</taxon>
        <taxon>Bacillales</taxon>
        <taxon>Bacillaceae</taxon>
        <taxon>Oceanobacillus</taxon>
    </lineage>
</organism>
<accession>A0ABV9K2X2</accession>
<keyword evidence="2" id="KW-1185">Reference proteome</keyword>
<evidence type="ECO:0008006" key="3">
    <source>
        <dbReference type="Google" id="ProtNLM"/>
    </source>
</evidence>
<gene>
    <name evidence="1" type="ORF">ACFO3P_18965</name>
</gene>
<dbReference type="SUPFAM" id="SSF55729">
    <property type="entry name" value="Acyl-CoA N-acyltransferases (Nat)"/>
    <property type="match status" value="1"/>
</dbReference>
<proteinExistence type="predicted"/>
<comment type="caution">
    <text evidence="1">The sequence shown here is derived from an EMBL/GenBank/DDBJ whole genome shotgun (WGS) entry which is preliminary data.</text>
</comment>
<evidence type="ECO:0000313" key="2">
    <source>
        <dbReference type="Proteomes" id="UP001595988"/>
    </source>
</evidence>
<dbReference type="Gene3D" id="3.40.630.30">
    <property type="match status" value="1"/>
</dbReference>
<sequence>MMLFQNNKLTVRELAKEDNYLLAKWLSDPAVLQFYDGRDNPFDLEKVNEKFYPLQDNVVRCIIAFDSLEIGYIQYYLLNINTRKKYGYLWNGSIYRRNAILG</sequence>
<protein>
    <recommendedName>
        <fullName evidence="3">Diamine N-acetyltransferase</fullName>
    </recommendedName>
</protein>
<dbReference type="EMBL" id="JBHSFT010000048">
    <property type="protein sequence ID" value="MFC4664261.1"/>
    <property type="molecule type" value="Genomic_DNA"/>
</dbReference>